<dbReference type="InterPro" id="IPR054715">
    <property type="entry name" value="GGR_cat"/>
</dbReference>
<dbReference type="InterPro" id="IPR050407">
    <property type="entry name" value="Geranylgeranyl_reductase"/>
</dbReference>
<dbReference type="PRINTS" id="PR00420">
    <property type="entry name" value="RNGMNOXGNASE"/>
</dbReference>
<dbReference type="PANTHER" id="PTHR42685:SF22">
    <property type="entry name" value="CONDITIONED MEDIUM FACTOR RECEPTOR 1"/>
    <property type="match status" value="1"/>
</dbReference>
<dbReference type="SUPFAM" id="SSF51905">
    <property type="entry name" value="FAD/NAD(P)-binding domain"/>
    <property type="match status" value="1"/>
</dbReference>
<gene>
    <name evidence="2" type="ORF">BI364_13760</name>
</gene>
<dbReference type="Pfam" id="PF22578">
    <property type="entry name" value="GGR_cat"/>
    <property type="match status" value="1"/>
</dbReference>
<dbReference type="Gene3D" id="3.50.50.60">
    <property type="entry name" value="FAD/NAD(P)-binding domain"/>
    <property type="match status" value="1"/>
</dbReference>
<protein>
    <submittedName>
        <fullName evidence="2">Geranylgeranyl reductase</fullName>
    </submittedName>
</protein>
<organism evidence="2 3">
    <name type="scientific">Acidihalobacter yilgarnensis</name>
    <dbReference type="NCBI Taxonomy" id="2819280"/>
    <lineage>
        <taxon>Bacteria</taxon>
        <taxon>Pseudomonadati</taxon>
        <taxon>Pseudomonadota</taxon>
        <taxon>Gammaproteobacteria</taxon>
        <taxon>Chromatiales</taxon>
        <taxon>Ectothiorhodospiraceae</taxon>
        <taxon>Acidihalobacter</taxon>
    </lineage>
</organism>
<proteinExistence type="predicted"/>
<dbReference type="PANTHER" id="PTHR42685">
    <property type="entry name" value="GERANYLGERANYL DIPHOSPHATE REDUCTASE"/>
    <property type="match status" value="1"/>
</dbReference>
<feature type="domain" description="Digeranylgeranylglycerophospholipid reductase catalytic" evidence="1">
    <location>
        <begin position="174"/>
        <end position="214"/>
    </location>
</feature>
<dbReference type="InterPro" id="IPR011777">
    <property type="entry name" value="Geranylgeranyl_Rdtase_fam"/>
</dbReference>
<dbReference type="AlphaFoldDB" id="A0A1D8IR73"/>
<dbReference type="NCBIfam" id="TIGR02032">
    <property type="entry name" value="GG-red-SF"/>
    <property type="match status" value="1"/>
</dbReference>
<keyword evidence="3" id="KW-1185">Reference proteome</keyword>
<dbReference type="GO" id="GO:0016628">
    <property type="term" value="F:oxidoreductase activity, acting on the CH-CH group of donors, NAD or NADP as acceptor"/>
    <property type="evidence" value="ECO:0007669"/>
    <property type="project" value="InterPro"/>
</dbReference>
<evidence type="ECO:0000313" key="2">
    <source>
        <dbReference type="EMBL" id="AOU98883.1"/>
    </source>
</evidence>
<reference evidence="3" key="1">
    <citation type="submission" date="2016-09" db="EMBL/GenBank/DDBJ databases">
        <title>Acidihalobacter prosperus F5.</title>
        <authorList>
            <person name="Khaleque H.N."/>
            <person name="Ramsay J.P."/>
            <person name="Kaksonen A.H."/>
            <person name="Boxall N.J."/>
            <person name="Watkin E.L.J."/>
        </authorList>
    </citation>
    <scope>NUCLEOTIDE SEQUENCE [LARGE SCALE GENOMIC DNA]</scope>
    <source>
        <strain evidence="3">F5</strain>
    </source>
</reference>
<dbReference type="InterPro" id="IPR036188">
    <property type="entry name" value="FAD/NAD-bd_sf"/>
</dbReference>
<dbReference type="EMBL" id="CP017415">
    <property type="protein sequence ID" value="AOU98883.1"/>
    <property type="molecule type" value="Genomic_DNA"/>
</dbReference>
<name>A0A1D8IR73_9GAMM</name>
<sequence length="357" mass="38524">MIPHVQVLVVGLGPGGASAARRAAEAGLNVLAVERTRRIGEPVQCAEFVPSPMGAYTRADGVLYQRISGMKSVLPSGEVHQSDFPGFMINRARFDQAIAEQAVEAGAYLRVQTRIDGLDPVARRAILRSAAGSDEVSYDVLIAADGPHSAVGRFLGLPALETVNTRQYTVTLLSEYADTDIWLSDEYPGGYAWLFPKGDRANLGLGADRRYEDDLKAPLESLHRQLVQSGLVGEEIFSRTGGAIPVGGLREHLVQDGCLFVGDAAGLTHPITGGGISAAVISGERAGECAAAYLDGQADAFDEYEEDVRDQFEATIARAVSRRAYLNRHWRTQSAQHDDTMRKGWIAFSEYFSPAEA</sequence>
<dbReference type="Proteomes" id="UP000095401">
    <property type="component" value="Chromosome"/>
</dbReference>
<evidence type="ECO:0000313" key="3">
    <source>
        <dbReference type="Proteomes" id="UP000095401"/>
    </source>
</evidence>
<dbReference type="RefSeq" id="WP_070079238.1">
    <property type="nucleotide sequence ID" value="NZ_CP017415.1"/>
</dbReference>
<evidence type="ECO:0000259" key="1">
    <source>
        <dbReference type="Pfam" id="PF22578"/>
    </source>
</evidence>
<dbReference type="KEGG" id="aprs:BI364_13760"/>
<accession>A0A1D8IR73</accession>